<gene>
    <name evidence="1" type="ORF">IQ782_23260</name>
</gene>
<organism evidence="1 2">
    <name type="scientific">Salipiger mangrovisoli</name>
    <dbReference type="NCBI Taxonomy" id="2865933"/>
    <lineage>
        <taxon>Bacteria</taxon>
        <taxon>Pseudomonadati</taxon>
        <taxon>Pseudomonadota</taxon>
        <taxon>Alphaproteobacteria</taxon>
        <taxon>Rhodobacterales</taxon>
        <taxon>Roseobacteraceae</taxon>
        <taxon>Salipiger</taxon>
    </lineage>
</organism>
<dbReference type="Proteomes" id="UP000607796">
    <property type="component" value="Unassembled WGS sequence"/>
</dbReference>
<sequence>MARNDKNARIDDLALRIDAASDDGDTAALERLDVECAELLGSEGLPDALLHYFRSNVQDGLQSALNPRDWAWRQPHRERQILYLRQARRAASFDELSPPRRAQVLTNLANQLSALGRPIEALRIYDSALLINPRFAMAIANRGLARLSFARMVHDTGHRAVLASYACRDLERVVDPDLEWESAPRNIIALVGAKASEIR</sequence>
<evidence type="ECO:0008006" key="3">
    <source>
        <dbReference type="Google" id="ProtNLM"/>
    </source>
</evidence>
<keyword evidence="2" id="KW-1185">Reference proteome</keyword>
<accession>A0ABR9X8F8</accession>
<dbReference type="SMART" id="SM00028">
    <property type="entry name" value="TPR"/>
    <property type="match status" value="1"/>
</dbReference>
<dbReference type="InterPro" id="IPR019734">
    <property type="entry name" value="TPR_rpt"/>
</dbReference>
<comment type="caution">
    <text evidence="1">The sequence shown here is derived from an EMBL/GenBank/DDBJ whole genome shotgun (WGS) entry which is preliminary data.</text>
</comment>
<evidence type="ECO:0000313" key="1">
    <source>
        <dbReference type="EMBL" id="MBE9639779.1"/>
    </source>
</evidence>
<proteinExistence type="predicted"/>
<evidence type="ECO:0000313" key="2">
    <source>
        <dbReference type="Proteomes" id="UP000607796"/>
    </source>
</evidence>
<dbReference type="Gene3D" id="1.25.40.10">
    <property type="entry name" value="Tetratricopeptide repeat domain"/>
    <property type="match status" value="1"/>
</dbReference>
<dbReference type="InterPro" id="IPR011990">
    <property type="entry name" value="TPR-like_helical_dom_sf"/>
</dbReference>
<protein>
    <recommendedName>
        <fullName evidence="3">Tetratricopeptide repeat protein</fullName>
    </recommendedName>
</protein>
<name>A0ABR9X8F8_9RHOB</name>
<reference evidence="1 2" key="1">
    <citation type="journal article" date="2021" name="Int. J. Syst. Evol. Microbiol.">
        <title>Salipiger mangrovisoli sp. nov., isolated from mangrove soil and the proposal for the reclassification of Paraphaeobacter pallidus as Salipiger pallidus comb. nov.</title>
        <authorList>
            <person name="Du J."/>
            <person name="Liu Y."/>
            <person name="Pei T."/>
            <person name="Deng M.R."/>
            <person name="Zhu H."/>
        </authorList>
    </citation>
    <scope>NUCLEOTIDE SEQUENCE [LARGE SCALE GENOMIC DNA]</scope>
    <source>
        <strain evidence="1 2">6D45A</strain>
    </source>
</reference>
<dbReference type="EMBL" id="JADFFK010000021">
    <property type="protein sequence ID" value="MBE9639779.1"/>
    <property type="molecule type" value="Genomic_DNA"/>
</dbReference>
<dbReference type="SUPFAM" id="SSF48452">
    <property type="entry name" value="TPR-like"/>
    <property type="match status" value="1"/>
</dbReference>